<protein>
    <submittedName>
        <fullName evidence="4">Group 1 family glycosyl transferase</fullName>
    </submittedName>
</protein>
<reference evidence="4" key="1">
    <citation type="submission" date="2018-07" db="EMBL/GenBank/DDBJ databases">
        <authorList>
            <consortium name="Genoscope - CEA"/>
            <person name="William W."/>
        </authorList>
    </citation>
    <scope>NUCLEOTIDE SEQUENCE</scope>
    <source>
        <strain evidence="4">IK1</strain>
    </source>
</reference>
<dbReference type="AlphaFoldDB" id="A0A653AAB9"/>
<name>A0A653AAB9_9BACT</name>
<dbReference type="PANTHER" id="PTHR46401:SF2">
    <property type="entry name" value="GLYCOSYLTRANSFERASE WBBK-RELATED"/>
    <property type="match status" value="1"/>
</dbReference>
<dbReference type="Pfam" id="PF00534">
    <property type="entry name" value="Glycos_transf_1"/>
    <property type="match status" value="1"/>
</dbReference>
<dbReference type="GO" id="GO:0009103">
    <property type="term" value="P:lipopolysaccharide biosynthetic process"/>
    <property type="evidence" value="ECO:0007669"/>
    <property type="project" value="TreeGrafter"/>
</dbReference>
<dbReference type="CDD" id="cd03801">
    <property type="entry name" value="GT4_PimA-like"/>
    <property type="match status" value="1"/>
</dbReference>
<gene>
    <name evidence="4" type="ORF">TRIP_D260016</name>
</gene>
<proteinExistence type="predicted"/>
<dbReference type="InterPro" id="IPR001296">
    <property type="entry name" value="Glyco_trans_1"/>
</dbReference>
<dbReference type="EMBL" id="UPXZ01000019">
    <property type="protein sequence ID" value="VBB44602.1"/>
    <property type="molecule type" value="Genomic_DNA"/>
</dbReference>
<feature type="domain" description="Glycosyl transferase family 1" evidence="2">
    <location>
        <begin position="176"/>
        <end position="337"/>
    </location>
</feature>
<evidence type="ECO:0000259" key="2">
    <source>
        <dbReference type="Pfam" id="PF00534"/>
    </source>
</evidence>
<feature type="domain" description="Glycosyltransferase subfamily 4-like N-terminal" evidence="3">
    <location>
        <begin position="13"/>
        <end position="161"/>
    </location>
</feature>
<dbReference type="Gene3D" id="3.40.50.2000">
    <property type="entry name" value="Glycogen Phosphorylase B"/>
    <property type="match status" value="2"/>
</dbReference>
<sequence length="375" mass="43490">MKIAFLFGSLNRGGTETLMLDVCKNLKKEDFKAIGVYRKGGALENDFVRSGVPFYKLRTRKNIISYLWKLRKLILTHHIDILHAQQPIDALYARLACIFTRKKIILTFHSFDFNSNKCLLNYIIKKTDLNIFVSEYQKKYYENKYKLISSKQSVIYNGIDFKKLESAINSNQDSVLRNELRLNEKTLLLGMVGNFNEGRDHFTICQFLNVLNKTGIDFHFLFVGKRIENFATKYDDCVKFCDENKLQKKVSFLGVRNNVPDILVQLDAFIYATEHDTFGIAVVEAMASGMPVFVNDWEVMNEITEQGELATLYGTKDEKDLLEKFMVYLQNKETYKQNAVDIAKIVKEKYSIELHIENLTEVYSQLNQLTTQPTC</sequence>
<dbReference type="PANTHER" id="PTHR46401">
    <property type="entry name" value="GLYCOSYLTRANSFERASE WBBK-RELATED"/>
    <property type="match status" value="1"/>
</dbReference>
<accession>A0A653AAB9</accession>
<evidence type="ECO:0000259" key="3">
    <source>
        <dbReference type="Pfam" id="PF13439"/>
    </source>
</evidence>
<evidence type="ECO:0000256" key="1">
    <source>
        <dbReference type="ARBA" id="ARBA00022679"/>
    </source>
</evidence>
<dbReference type="InterPro" id="IPR028098">
    <property type="entry name" value="Glyco_trans_4-like_N"/>
</dbReference>
<evidence type="ECO:0000313" key="4">
    <source>
        <dbReference type="EMBL" id="VBB44602.1"/>
    </source>
</evidence>
<dbReference type="Pfam" id="PF13439">
    <property type="entry name" value="Glyco_transf_4"/>
    <property type="match status" value="1"/>
</dbReference>
<keyword evidence="1 4" id="KW-0808">Transferase</keyword>
<dbReference type="SUPFAM" id="SSF53756">
    <property type="entry name" value="UDP-Glycosyltransferase/glycogen phosphorylase"/>
    <property type="match status" value="1"/>
</dbReference>
<organism evidence="4">
    <name type="scientific">uncultured Paludibacter sp</name>
    <dbReference type="NCBI Taxonomy" id="497635"/>
    <lineage>
        <taxon>Bacteria</taxon>
        <taxon>Pseudomonadati</taxon>
        <taxon>Bacteroidota</taxon>
        <taxon>Bacteroidia</taxon>
        <taxon>Bacteroidales</taxon>
        <taxon>Paludibacteraceae</taxon>
        <taxon>Paludibacter</taxon>
        <taxon>environmental samples</taxon>
    </lineage>
</organism>
<dbReference type="GO" id="GO:0016757">
    <property type="term" value="F:glycosyltransferase activity"/>
    <property type="evidence" value="ECO:0007669"/>
    <property type="project" value="InterPro"/>
</dbReference>